<evidence type="ECO:0000259" key="1">
    <source>
        <dbReference type="PROSITE" id="PS51819"/>
    </source>
</evidence>
<reference evidence="2 3" key="1">
    <citation type="submission" date="2018-09" db="EMBL/GenBank/DDBJ databases">
        <title>Altererythrobacter spongiae sp. nov., isolated from a marine sponge.</title>
        <authorList>
            <person name="Zhuang L."/>
            <person name="Luo L."/>
        </authorList>
    </citation>
    <scope>NUCLEOTIDE SEQUENCE [LARGE SCALE GENOMIC DNA]</scope>
    <source>
        <strain evidence="2 3">HN-Y73</strain>
    </source>
</reference>
<name>A0A420EPT9_9SPHN</name>
<dbReference type="AlphaFoldDB" id="A0A420EPT9"/>
<gene>
    <name evidence="2" type="ORF">D6851_05685</name>
</gene>
<dbReference type="PANTHER" id="PTHR35006">
    <property type="entry name" value="GLYOXALASE FAMILY PROTEIN (AFU_ORTHOLOGUE AFUA_5G14830)"/>
    <property type="match status" value="1"/>
</dbReference>
<comment type="caution">
    <text evidence="2">The sequence shown here is derived from an EMBL/GenBank/DDBJ whole genome shotgun (WGS) entry which is preliminary data.</text>
</comment>
<dbReference type="PROSITE" id="PS51819">
    <property type="entry name" value="VOC"/>
    <property type="match status" value="1"/>
</dbReference>
<proteinExistence type="predicted"/>
<evidence type="ECO:0000313" key="2">
    <source>
        <dbReference type="EMBL" id="RKF22696.1"/>
    </source>
</evidence>
<dbReference type="InterPro" id="IPR029068">
    <property type="entry name" value="Glyas_Bleomycin-R_OHBP_Dase"/>
</dbReference>
<accession>A0A420EPT9</accession>
<evidence type="ECO:0000313" key="3">
    <source>
        <dbReference type="Proteomes" id="UP000284395"/>
    </source>
</evidence>
<dbReference type="Proteomes" id="UP000284395">
    <property type="component" value="Unassembled WGS sequence"/>
</dbReference>
<dbReference type="RefSeq" id="WP_120323890.1">
    <property type="nucleotide sequence ID" value="NZ_RAPF01000002.1"/>
</dbReference>
<feature type="domain" description="VOC" evidence="1">
    <location>
        <begin position="1"/>
        <end position="126"/>
    </location>
</feature>
<protein>
    <submittedName>
        <fullName evidence="2">VOC family protein</fullName>
    </submittedName>
</protein>
<keyword evidence="3" id="KW-1185">Reference proteome</keyword>
<dbReference type="SUPFAM" id="SSF54593">
    <property type="entry name" value="Glyoxalase/Bleomycin resistance protein/Dihydroxybiphenyl dioxygenase"/>
    <property type="match status" value="1"/>
</dbReference>
<dbReference type="OrthoDB" id="9807407at2"/>
<dbReference type="InterPro" id="IPR037523">
    <property type="entry name" value="VOC_core"/>
</dbReference>
<dbReference type="CDD" id="cd07262">
    <property type="entry name" value="VOC_like"/>
    <property type="match status" value="1"/>
</dbReference>
<dbReference type="Gene3D" id="3.10.180.10">
    <property type="entry name" value="2,3-Dihydroxybiphenyl 1,2-Dioxygenase, domain 1"/>
    <property type="match status" value="1"/>
</dbReference>
<dbReference type="EMBL" id="RAPF01000002">
    <property type="protein sequence ID" value="RKF22696.1"/>
    <property type="molecule type" value="Genomic_DNA"/>
</dbReference>
<organism evidence="2 3">
    <name type="scientific">Altericroceibacterium spongiae</name>
    <dbReference type="NCBI Taxonomy" id="2320269"/>
    <lineage>
        <taxon>Bacteria</taxon>
        <taxon>Pseudomonadati</taxon>
        <taxon>Pseudomonadota</taxon>
        <taxon>Alphaproteobacteria</taxon>
        <taxon>Sphingomonadales</taxon>
        <taxon>Erythrobacteraceae</taxon>
        <taxon>Altericroceibacterium</taxon>
    </lineage>
</organism>
<dbReference type="PANTHER" id="PTHR35006:SF1">
    <property type="entry name" value="BLL2941 PROTEIN"/>
    <property type="match status" value="1"/>
</dbReference>
<sequence length="130" mass="14028">MFRHIVIGADDIEEARRFYDAILAPLGIAEAVTDSKGRLFYSQSGTNFVIGRPIDGQASTYANGGTLGFRAPSADAVDSWHRIGLEQGGTACEDPPGLRISPSTGKELYLAYLRDPTGHKICAVYDASEY</sequence>